<dbReference type="AlphaFoldDB" id="A0A9Q1JMM7"/>
<dbReference type="EMBL" id="JAKOGI010001624">
    <property type="protein sequence ID" value="KAJ8424700.1"/>
    <property type="molecule type" value="Genomic_DNA"/>
</dbReference>
<evidence type="ECO:0000313" key="4">
    <source>
        <dbReference type="Proteomes" id="UP001153076"/>
    </source>
</evidence>
<dbReference type="Pfam" id="PF13966">
    <property type="entry name" value="zf-RVT"/>
    <property type="match status" value="1"/>
</dbReference>
<protein>
    <recommendedName>
        <fullName evidence="5">Reverse transcriptase zinc-binding domain-containing protein</fullName>
    </recommendedName>
</protein>
<dbReference type="InterPro" id="IPR026960">
    <property type="entry name" value="RVT-Znf"/>
</dbReference>
<evidence type="ECO:0000313" key="3">
    <source>
        <dbReference type="EMBL" id="KAJ8424700.1"/>
    </source>
</evidence>
<dbReference type="Pfam" id="PF13456">
    <property type="entry name" value="RVT_3"/>
    <property type="match status" value="1"/>
</dbReference>
<reference evidence="3" key="1">
    <citation type="submission" date="2022-04" db="EMBL/GenBank/DDBJ databases">
        <title>Carnegiea gigantea Genome sequencing and assembly v2.</title>
        <authorList>
            <person name="Copetti D."/>
            <person name="Sanderson M.J."/>
            <person name="Burquez A."/>
            <person name="Wojciechowski M.F."/>
        </authorList>
    </citation>
    <scope>NUCLEOTIDE SEQUENCE</scope>
    <source>
        <strain evidence="3">SGP5-SGP5p</strain>
        <tissue evidence="3">Aerial part</tissue>
    </source>
</reference>
<dbReference type="OrthoDB" id="1717299at2759"/>
<evidence type="ECO:0000259" key="2">
    <source>
        <dbReference type="Pfam" id="PF13966"/>
    </source>
</evidence>
<gene>
    <name evidence="3" type="ORF">Cgig2_018507</name>
</gene>
<feature type="domain" description="RNase H type-1" evidence="1">
    <location>
        <begin position="182"/>
        <end position="249"/>
    </location>
</feature>
<dbReference type="PANTHER" id="PTHR47074">
    <property type="entry name" value="BNAC02G40300D PROTEIN"/>
    <property type="match status" value="1"/>
</dbReference>
<keyword evidence="4" id="KW-1185">Reference proteome</keyword>
<accession>A0A9Q1JMM7</accession>
<name>A0A9Q1JMM7_9CARY</name>
<comment type="caution">
    <text evidence="3">The sequence shown here is derived from an EMBL/GenBank/DDBJ whole genome shotgun (WGS) entry which is preliminary data.</text>
</comment>
<proteinExistence type="predicted"/>
<evidence type="ECO:0000259" key="1">
    <source>
        <dbReference type="Pfam" id="PF13456"/>
    </source>
</evidence>
<dbReference type="Proteomes" id="UP001153076">
    <property type="component" value="Unassembled WGS sequence"/>
</dbReference>
<dbReference type="PANTHER" id="PTHR47074:SF11">
    <property type="entry name" value="REVERSE TRANSCRIPTASE-LIKE PROTEIN"/>
    <property type="match status" value="1"/>
</dbReference>
<evidence type="ECO:0008006" key="5">
    <source>
        <dbReference type="Google" id="ProtNLM"/>
    </source>
</evidence>
<feature type="domain" description="Reverse transcriptase zinc-binding" evidence="2">
    <location>
        <begin position="18"/>
        <end position="86"/>
    </location>
</feature>
<organism evidence="3 4">
    <name type="scientific">Carnegiea gigantea</name>
    <dbReference type="NCBI Taxonomy" id="171969"/>
    <lineage>
        <taxon>Eukaryota</taxon>
        <taxon>Viridiplantae</taxon>
        <taxon>Streptophyta</taxon>
        <taxon>Embryophyta</taxon>
        <taxon>Tracheophyta</taxon>
        <taxon>Spermatophyta</taxon>
        <taxon>Magnoliopsida</taxon>
        <taxon>eudicotyledons</taxon>
        <taxon>Gunneridae</taxon>
        <taxon>Pentapetalae</taxon>
        <taxon>Caryophyllales</taxon>
        <taxon>Cactineae</taxon>
        <taxon>Cactaceae</taxon>
        <taxon>Cactoideae</taxon>
        <taxon>Echinocereeae</taxon>
        <taxon>Carnegiea</taxon>
    </lineage>
</organism>
<dbReference type="InterPro" id="IPR052929">
    <property type="entry name" value="RNase_H-like_EbsB-rel"/>
</dbReference>
<dbReference type="GO" id="GO:0004523">
    <property type="term" value="F:RNA-DNA hybrid ribonuclease activity"/>
    <property type="evidence" value="ECO:0007669"/>
    <property type="project" value="InterPro"/>
</dbReference>
<sequence>MIINGKRLTHGGSSKGCSKLWRSVWSLEIPPRIKLFAWRICRGVLPCGGNIAKRLTLSDMRCSICGFVEESDIHALLECSLAAQIWESSCFDQDYVEAAGKRLEAEAFGDFVAVLWECWNARNRFIFRSPDQNLAVLSDRAISFIKAYREFLVKEEIQKVTHPCTWHPPPMGMLKLNVDTGSMRTAGGSWGFVVLNGEGDIVLAGCKQSSRFLGSEIEEAKACLFGLQCAKEADFDNLIIEGDCLPLIQN</sequence>
<dbReference type="GO" id="GO:0003676">
    <property type="term" value="F:nucleic acid binding"/>
    <property type="evidence" value="ECO:0007669"/>
    <property type="project" value="InterPro"/>
</dbReference>
<dbReference type="InterPro" id="IPR002156">
    <property type="entry name" value="RNaseH_domain"/>
</dbReference>